<dbReference type="WBParaSite" id="GPLIN_001346000">
    <property type="protein sequence ID" value="GPLIN_001346000"/>
    <property type="gene ID" value="GPLIN_001346000"/>
</dbReference>
<evidence type="ECO:0000259" key="1">
    <source>
        <dbReference type="Pfam" id="PF00243"/>
    </source>
</evidence>
<protein>
    <submittedName>
        <fullName evidence="3">NGF domain-containing protein</fullName>
    </submittedName>
</protein>
<dbReference type="Proteomes" id="UP000050741">
    <property type="component" value="Unassembled WGS sequence"/>
</dbReference>
<accession>A0A183CKQ4</accession>
<feature type="domain" description="Nerve growth factor-related" evidence="1">
    <location>
        <begin position="23"/>
        <end position="96"/>
    </location>
</feature>
<dbReference type="GO" id="GO:0005102">
    <property type="term" value="F:signaling receptor binding"/>
    <property type="evidence" value="ECO:0007669"/>
    <property type="project" value="InterPro"/>
</dbReference>
<dbReference type="SUPFAM" id="SSF57501">
    <property type="entry name" value="Cystine-knot cytokines"/>
    <property type="match status" value="1"/>
</dbReference>
<reference evidence="2" key="2">
    <citation type="submission" date="2014-05" db="EMBL/GenBank/DDBJ databases">
        <title>The genome and life-stage specific transcriptomes of Globodera pallida elucidate key aspects of plant parasitism by a cyst nematode.</title>
        <authorList>
            <person name="Cotton J.A."/>
            <person name="Lilley C.J."/>
            <person name="Jones L.M."/>
            <person name="Kikuchi T."/>
            <person name="Reid A.J."/>
            <person name="Thorpe P."/>
            <person name="Tsai I.J."/>
            <person name="Beasley H."/>
            <person name="Blok V."/>
            <person name="Cock P.J.A."/>
            <person name="Van den Akker S.E."/>
            <person name="Holroyd N."/>
            <person name="Hunt M."/>
            <person name="Mantelin S."/>
            <person name="Naghra H."/>
            <person name="Pain A."/>
            <person name="Palomares-Rius J.E."/>
            <person name="Zarowiecki M."/>
            <person name="Berriman M."/>
            <person name="Jones J.T."/>
            <person name="Urwin P.E."/>
        </authorList>
    </citation>
    <scope>NUCLEOTIDE SEQUENCE [LARGE SCALE GENOMIC DNA]</scope>
    <source>
        <strain evidence="2">Lindley</strain>
    </source>
</reference>
<dbReference type="Pfam" id="PF00243">
    <property type="entry name" value="NGF"/>
    <property type="match status" value="1"/>
</dbReference>
<proteinExistence type="predicted"/>
<reference evidence="3" key="3">
    <citation type="submission" date="2016-06" db="UniProtKB">
        <authorList>
            <consortium name="WormBaseParasite"/>
        </authorList>
    </citation>
    <scope>IDENTIFICATION</scope>
</reference>
<evidence type="ECO:0000313" key="3">
    <source>
        <dbReference type="WBParaSite" id="GPLIN_001346000"/>
    </source>
</evidence>
<dbReference type="PROSITE" id="PS50270">
    <property type="entry name" value="NGF_2"/>
    <property type="match status" value="1"/>
</dbReference>
<reference evidence="2" key="1">
    <citation type="submission" date="2013-12" db="EMBL/GenBank/DDBJ databases">
        <authorList>
            <person name="Aslett M."/>
        </authorList>
    </citation>
    <scope>NUCLEOTIDE SEQUENCE [LARGE SCALE GENOMIC DNA]</scope>
    <source>
        <strain evidence="2">Lindley</strain>
    </source>
</reference>
<dbReference type="InterPro" id="IPR002072">
    <property type="entry name" value="Nerve_growth_factor-rel"/>
</dbReference>
<sequence>MIIRTDHRPEFGHEQNGTRMEVQQDEHRQFSATFVECANTMRGNCHGIDNKIFSSECVTLFEFRPAAVRVEGNSRAFEEGFIRVPIACQCRLRRKIGHGIYSS</sequence>
<dbReference type="InterPro" id="IPR029034">
    <property type="entry name" value="Cystine-knot_cytokine"/>
</dbReference>
<name>A0A183CKQ4_GLOPA</name>
<organism evidence="2 3">
    <name type="scientific">Globodera pallida</name>
    <name type="common">Potato cyst nematode worm</name>
    <name type="synonym">Heterodera pallida</name>
    <dbReference type="NCBI Taxonomy" id="36090"/>
    <lineage>
        <taxon>Eukaryota</taxon>
        <taxon>Metazoa</taxon>
        <taxon>Ecdysozoa</taxon>
        <taxon>Nematoda</taxon>
        <taxon>Chromadorea</taxon>
        <taxon>Rhabditida</taxon>
        <taxon>Tylenchina</taxon>
        <taxon>Tylenchomorpha</taxon>
        <taxon>Tylenchoidea</taxon>
        <taxon>Heteroderidae</taxon>
        <taxon>Heteroderinae</taxon>
        <taxon>Globodera</taxon>
    </lineage>
</organism>
<dbReference type="Gene3D" id="2.10.90.10">
    <property type="entry name" value="Cystine-knot cytokines"/>
    <property type="match status" value="1"/>
</dbReference>
<keyword evidence="2" id="KW-1185">Reference proteome</keyword>
<evidence type="ECO:0000313" key="2">
    <source>
        <dbReference type="Proteomes" id="UP000050741"/>
    </source>
</evidence>
<dbReference type="AlphaFoldDB" id="A0A183CKQ4"/>